<evidence type="ECO:0000256" key="3">
    <source>
        <dbReference type="ARBA" id="ARBA00023163"/>
    </source>
</evidence>
<dbReference type="Gene3D" id="1.10.260.40">
    <property type="entry name" value="lambda repressor-like DNA-binding domains"/>
    <property type="match status" value="1"/>
</dbReference>
<dbReference type="CDD" id="cd06267">
    <property type="entry name" value="PBP1_LacI_sugar_binding-like"/>
    <property type="match status" value="1"/>
</dbReference>
<keyword evidence="3" id="KW-0804">Transcription</keyword>
<dbReference type="InterPro" id="IPR046335">
    <property type="entry name" value="LacI/GalR-like_sensor"/>
</dbReference>
<dbReference type="RefSeq" id="WP_073337506.1">
    <property type="nucleotide sequence ID" value="NZ_FQXM01000005.1"/>
</dbReference>
<gene>
    <name evidence="5" type="ORF">SAMN02745207_01178</name>
</gene>
<dbReference type="InterPro" id="IPR010982">
    <property type="entry name" value="Lambda_DNA-bd_dom_sf"/>
</dbReference>
<feature type="domain" description="HTH lacI-type" evidence="4">
    <location>
        <begin position="1"/>
        <end position="54"/>
    </location>
</feature>
<dbReference type="STRING" id="1121316.SAMN02745207_01178"/>
<dbReference type="InterPro" id="IPR028082">
    <property type="entry name" value="Peripla_BP_I"/>
</dbReference>
<dbReference type="Proteomes" id="UP000184447">
    <property type="component" value="Unassembled WGS sequence"/>
</dbReference>
<dbReference type="EMBL" id="FQXM01000005">
    <property type="protein sequence ID" value="SHH45231.1"/>
    <property type="molecule type" value="Genomic_DNA"/>
</dbReference>
<dbReference type="PANTHER" id="PTHR30146">
    <property type="entry name" value="LACI-RELATED TRANSCRIPTIONAL REPRESSOR"/>
    <property type="match status" value="1"/>
</dbReference>
<sequence length="328" mass="37257">MATVDDVVKESGVSRSTVFRFLNGQNVREDSKNKIIESMKKLNYKTEEIKKLDNLNIEISICHDHYDFQGFSDVVSGITEYAQENGIRIYLSSRTGEQIDKDYTDINEENKVHGVLVVGKNKVDELKEASYLSKNNIPFILVNRKINDENISYVTTDVEKGAYEITNYLISLGHKDILVAGNPDELLIDEHKMRGYKKALEDNGVEFNEKLYIKTNKINLENDLRKALEAGNTPTAFFGICDSDAIKFMNVATSMGMKIPKDISIVGMDNISMAQYINPPLTTIDMFFKKMGSVAMEQLMQLIDKKIKSIKTIIDHELIVRESCKKLK</sequence>
<evidence type="ECO:0000256" key="1">
    <source>
        <dbReference type="ARBA" id="ARBA00023015"/>
    </source>
</evidence>
<dbReference type="PANTHER" id="PTHR30146:SF109">
    <property type="entry name" value="HTH-TYPE TRANSCRIPTIONAL REGULATOR GALS"/>
    <property type="match status" value="1"/>
</dbReference>
<keyword evidence="6" id="KW-1185">Reference proteome</keyword>
<reference evidence="5 6" key="1">
    <citation type="submission" date="2016-11" db="EMBL/GenBank/DDBJ databases">
        <authorList>
            <person name="Jaros S."/>
            <person name="Januszkiewicz K."/>
            <person name="Wedrychowicz H."/>
        </authorList>
    </citation>
    <scope>NUCLEOTIDE SEQUENCE [LARGE SCALE GENOMIC DNA]</scope>
    <source>
        <strain evidence="5 6">DSM 8605</strain>
    </source>
</reference>
<accession>A0A1M5T3B1</accession>
<organism evidence="5 6">
    <name type="scientific">Clostridium grantii DSM 8605</name>
    <dbReference type="NCBI Taxonomy" id="1121316"/>
    <lineage>
        <taxon>Bacteria</taxon>
        <taxon>Bacillati</taxon>
        <taxon>Bacillota</taxon>
        <taxon>Clostridia</taxon>
        <taxon>Eubacteriales</taxon>
        <taxon>Clostridiaceae</taxon>
        <taxon>Clostridium</taxon>
    </lineage>
</organism>
<dbReference type="Pfam" id="PF00356">
    <property type="entry name" value="LacI"/>
    <property type="match status" value="1"/>
</dbReference>
<evidence type="ECO:0000259" key="4">
    <source>
        <dbReference type="SMART" id="SM00354"/>
    </source>
</evidence>
<dbReference type="OrthoDB" id="9784962at2"/>
<dbReference type="SUPFAM" id="SSF47413">
    <property type="entry name" value="lambda repressor-like DNA-binding domains"/>
    <property type="match status" value="1"/>
</dbReference>
<evidence type="ECO:0000313" key="6">
    <source>
        <dbReference type="Proteomes" id="UP000184447"/>
    </source>
</evidence>
<name>A0A1M5T3B1_9CLOT</name>
<dbReference type="InterPro" id="IPR000843">
    <property type="entry name" value="HTH_LacI"/>
</dbReference>
<dbReference type="GO" id="GO:0000976">
    <property type="term" value="F:transcription cis-regulatory region binding"/>
    <property type="evidence" value="ECO:0007669"/>
    <property type="project" value="TreeGrafter"/>
</dbReference>
<dbReference type="SMART" id="SM00354">
    <property type="entry name" value="HTH_LACI"/>
    <property type="match status" value="1"/>
</dbReference>
<dbReference type="GO" id="GO:0003700">
    <property type="term" value="F:DNA-binding transcription factor activity"/>
    <property type="evidence" value="ECO:0007669"/>
    <property type="project" value="TreeGrafter"/>
</dbReference>
<evidence type="ECO:0000313" key="5">
    <source>
        <dbReference type="EMBL" id="SHH45231.1"/>
    </source>
</evidence>
<dbReference type="AlphaFoldDB" id="A0A1M5T3B1"/>
<dbReference type="CDD" id="cd01392">
    <property type="entry name" value="HTH_LacI"/>
    <property type="match status" value="1"/>
</dbReference>
<keyword evidence="1" id="KW-0805">Transcription regulation</keyword>
<keyword evidence="2" id="KW-0238">DNA-binding</keyword>
<proteinExistence type="predicted"/>
<protein>
    <submittedName>
        <fullName evidence="5">Regulatory protein, lacI family</fullName>
    </submittedName>
</protein>
<dbReference type="Gene3D" id="3.40.50.2300">
    <property type="match status" value="2"/>
</dbReference>
<evidence type="ECO:0000256" key="2">
    <source>
        <dbReference type="ARBA" id="ARBA00023125"/>
    </source>
</evidence>
<dbReference type="Pfam" id="PF13377">
    <property type="entry name" value="Peripla_BP_3"/>
    <property type="match status" value="1"/>
</dbReference>
<dbReference type="SUPFAM" id="SSF53822">
    <property type="entry name" value="Periplasmic binding protein-like I"/>
    <property type="match status" value="1"/>
</dbReference>